<sequence length="96" mass="10198">MRSDMSESARERLVDHVEAGPGGAMTDDVGVITGQLTVATTPLGDGKAQIEIQYAQADEWYTLTGSPAPVPPSGLKALHRDVLERVRRGDGAEAPR</sequence>
<evidence type="ECO:0000313" key="1">
    <source>
        <dbReference type="EMBL" id="KUM87509.1"/>
    </source>
</evidence>
<dbReference type="EMBL" id="LMWL01000103">
    <property type="protein sequence ID" value="KUM87509.1"/>
    <property type="molecule type" value="Genomic_DNA"/>
</dbReference>
<organism evidence="1 2">
    <name type="scientific">Streptomyces cellostaticus</name>
    <dbReference type="NCBI Taxonomy" id="67285"/>
    <lineage>
        <taxon>Bacteria</taxon>
        <taxon>Bacillati</taxon>
        <taxon>Actinomycetota</taxon>
        <taxon>Actinomycetes</taxon>
        <taxon>Kitasatosporales</taxon>
        <taxon>Streptomycetaceae</taxon>
        <taxon>Streptomyces</taxon>
    </lineage>
</organism>
<reference evidence="1 2" key="1">
    <citation type="submission" date="2015-10" db="EMBL/GenBank/DDBJ databases">
        <title>Draft genome sequence of Streptomyces cellostaticus DSM 40189, type strain for the species Streptomyces cellostaticus.</title>
        <authorList>
            <person name="Ruckert C."/>
            <person name="Winkler A."/>
            <person name="Kalinowski J."/>
            <person name="Kampfer P."/>
            <person name="Glaeser S."/>
        </authorList>
    </citation>
    <scope>NUCLEOTIDE SEQUENCE [LARGE SCALE GENOMIC DNA]</scope>
    <source>
        <strain evidence="1 2">DSM 40189</strain>
    </source>
</reference>
<proteinExistence type="predicted"/>
<dbReference type="AlphaFoldDB" id="A0A101N6T5"/>
<accession>A0A101N6T5</accession>
<dbReference type="Proteomes" id="UP000054241">
    <property type="component" value="Unassembled WGS sequence"/>
</dbReference>
<comment type="caution">
    <text evidence="1">The sequence shown here is derived from an EMBL/GenBank/DDBJ whole genome shotgun (WGS) entry which is preliminary data.</text>
</comment>
<evidence type="ECO:0000313" key="2">
    <source>
        <dbReference type="Proteomes" id="UP000054241"/>
    </source>
</evidence>
<protein>
    <submittedName>
        <fullName evidence="1">Uncharacterized protein</fullName>
    </submittedName>
</protein>
<keyword evidence="2" id="KW-1185">Reference proteome</keyword>
<gene>
    <name evidence="1" type="ORF">AQI88_40795</name>
</gene>
<name>A0A101N6T5_9ACTN</name>